<accession>A0A3D8L907</accession>
<evidence type="ECO:0000313" key="3">
    <source>
        <dbReference type="Proteomes" id="UP000256708"/>
    </source>
</evidence>
<keyword evidence="3" id="KW-1185">Reference proteome</keyword>
<reference evidence="3" key="1">
    <citation type="submission" date="2018-08" db="EMBL/GenBank/DDBJ databases">
        <authorList>
            <person name="Liu Z.-W."/>
            <person name="Du Z.-J."/>
        </authorList>
    </citation>
    <scope>NUCLEOTIDE SEQUENCE [LARGE SCALE GENOMIC DNA]</scope>
    <source>
        <strain evidence="3">H4X</strain>
    </source>
</reference>
<keyword evidence="2" id="KW-0067">ATP-binding</keyword>
<name>A0A3D8L907_9BACT</name>
<feature type="signal peptide" evidence="1">
    <location>
        <begin position="1"/>
        <end position="17"/>
    </location>
</feature>
<protein>
    <submittedName>
        <fullName evidence="2">ABC transporter ATP-binding protein</fullName>
    </submittedName>
</protein>
<sequence>MLAAAALLLAPLGIANAQSDGEVPSMDKSYDRVLKVYPLQLSEVYLAYEKMRTDRISNELGLSYIYSVYMKGDASSPESQPVQGASVRMSQRRYTLKNEGQPFGFFHGPFFGYRFLAYEQDVFEQLTQTPDAPTYHGVGHLYQHSLDLSYQLGIQFNLMGLLTADVAASLGGRVKYALANNAGELLTDHIIGHAVIAENNSAIFAVPLPQLNLSVGYAF</sequence>
<feature type="chain" id="PRO_5017557810" evidence="1">
    <location>
        <begin position="18"/>
        <end position="219"/>
    </location>
</feature>
<dbReference type="AlphaFoldDB" id="A0A3D8L907"/>
<dbReference type="EMBL" id="QRGR01000020">
    <property type="protein sequence ID" value="RDV13848.1"/>
    <property type="molecule type" value="Genomic_DNA"/>
</dbReference>
<organism evidence="2 3">
    <name type="scientific">Pontibacter diazotrophicus</name>
    <dbReference type="NCBI Taxonomy" id="1400979"/>
    <lineage>
        <taxon>Bacteria</taxon>
        <taxon>Pseudomonadati</taxon>
        <taxon>Bacteroidota</taxon>
        <taxon>Cytophagia</taxon>
        <taxon>Cytophagales</taxon>
        <taxon>Hymenobacteraceae</taxon>
        <taxon>Pontibacter</taxon>
    </lineage>
</organism>
<keyword evidence="1" id="KW-0732">Signal</keyword>
<comment type="caution">
    <text evidence="2">The sequence shown here is derived from an EMBL/GenBank/DDBJ whole genome shotgun (WGS) entry which is preliminary data.</text>
</comment>
<proteinExistence type="predicted"/>
<keyword evidence="2" id="KW-0547">Nucleotide-binding</keyword>
<dbReference type="GO" id="GO:0005524">
    <property type="term" value="F:ATP binding"/>
    <property type="evidence" value="ECO:0007669"/>
    <property type="project" value="UniProtKB-KW"/>
</dbReference>
<dbReference type="Proteomes" id="UP000256708">
    <property type="component" value="Unassembled WGS sequence"/>
</dbReference>
<evidence type="ECO:0000256" key="1">
    <source>
        <dbReference type="SAM" id="SignalP"/>
    </source>
</evidence>
<gene>
    <name evidence="2" type="ORF">DXT99_17620</name>
</gene>
<evidence type="ECO:0000313" key="2">
    <source>
        <dbReference type="EMBL" id="RDV13848.1"/>
    </source>
</evidence>